<dbReference type="KEGG" id="ari:UM93_01715"/>
<dbReference type="PANTHER" id="PTHR43433">
    <property type="entry name" value="HYDROLASE, ALPHA/BETA FOLD FAMILY PROTEIN"/>
    <property type="match status" value="1"/>
</dbReference>
<dbReference type="AlphaFoldDB" id="A0A0D4BVX1"/>
<sequence>MQTATNPTDGVSLVWQDQGNPDGDPLLLVHGSALSKAVWRGMGYVKALGERYRLISMDLRGHGRSEKPHQQSAYTMDRVLLDVQAVLDAAGITAAHYFGYSFGARIGFSLGAAVPDRMLSFISAAGTYRIAAGSIAELFFADYDAALAKHGMQGFLDGWQERIGHQVDPVTRMAFLANDAEALRAYFAQTEEAEGISETQLRQFQIPTLLLAGSLDARRLADSRRAAEVMPDAELLELPDRDHGDTLFPPAPVLAAVEPFLARHSHPD</sequence>
<dbReference type="Proteomes" id="UP000061839">
    <property type="component" value="Chromosome"/>
</dbReference>
<dbReference type="PATRIC" id="fig|1618207.4.peg.350"/>
<protein>
    <recommendedName>
        <fullName evidence="1">AB hydrolase-1 domain-containing protein</fullName>
    </recommendedName>
</protein>
<dbReference type="SUPFAM" id="SSF53474">
    <property type="entry name" value="alpha/beta-Hydrolases"/>
    <property type="match status" value="1"/>
</dbReference>
<dbReference type="PANTHER" id="PTHR43433:SF5">
    <property type="entry name" value="AB HYDROLASE-1 DOMAIN-CONTAINING PROTEIN"/>
    <property type="match status" value="1"/>
</dbReference>
<organism evidence="2 3">
    <name type="scientific">Psychromicrobium lacuslunae</name>
    <dbReference type="NCBI Taxonomy" id="1618207"/>
    <lineage>
        <taxon>Bacteria</taxon>
        <taxon>Bacillati</taxon>
        <taxon>Actinomycetota</taxon>
        <taxon>Actinomycetes</taxon>
        <taxon>Micrococcales</taxon>
        <taxon>Micrococcaceae</taxon>
        <taxon>Psychromicrobium</taxon>
    </lineage>
</organism>
<dbReference type="EMBL" id="CP011005">
    <property type="protein sequence ID" value="AJT40572.1"/>
    <property type="molecule type" value="Genomic_DNA"/>
</dbReference>
<feature type="domain" description="AB hydrolase-1" evidence="1">
    <location>
        <begin position="25"/>
        <end position="160"/>
    </location>
</feature>
<reference evidence="2 3" key="1">
    <citation type="journal article" date="2015" name="Genome Announc.">
        <title>Complete Genome Sequencing of Protease-Producing Novel Arthrobacter sp. Strain IHBB 11108 Using PacBio Single-Molecule Real-Time Sequencing Technology.</title>
        <authorList>
            <person name="Kiran S."/>
            <person name="Swarnkar M.K."/>
            <person name="Pal M."/>
            <person name="Thakur R."/>
            <person name="Tewari R."/>
            <person name="Singh A.K."/>
            <person name="Gulati A."/>
        </authorList>
    </citation>
    <scope>NUCLEOTIDE SEQUENCE [LARGE SCALE GENOMIC DNA]</scope>
    <source>
        <strain evidence="2 3">IHBB 11108</strain>
    </source>
</reference>
<accession>A0A0D4BVX1</accession>
<keyword evidence="3" id="KW-1185">Reference proteome</keyword>
<name>A0A0D4BVX1_9MICC</name>
<dbReference type="InterPro" id="IPR000073">
    <property type="entry name" value="AB_hydrolase_1"/>
</dbReference>
<dbReference type="InterPro" id="IPR029058">
    <property type="entry name" value="AB_hydrolase_fold"/>
</dbReference>
<dbReference type="GO" id="GO:0003824">
    <property type="term" value="F:catalytic activity"/>
    <property type="evidence" value="ECO:0007669"/>
    <property type="project" value="UniProtKB-ARBA"/>
</dbReference>
<dbReference type="InterPro" id="IPR050471">
    <property type="entry name" value="AB_hydrolase"/>
</dbReference>
<dbReference type="HOGENOM" id="CLU_020336_50_5_11"/>
<dbReference type="STRING" id="1618207.UM93_01715"/>
<evidence type="ECO:0000313" key="2">
    <source>
        <dbReference type="EMBL" id="AJT40572.1"/>
    </source>
</evidence>
<dbReference type="OrthoDB" id="9804723at2"/>
<dbReference type="Pfam" id="PF00561">
    <property type="entry name" value="Abhydrolase_1"/>
    <property type="match status" value="1"/>
</dbReference>
<evidence type="ECO:0000259" key="1">
    <source>
        <dbReference type="Pfam" id="PF00561"/>
    </source>
</evidence>
<evidence type="ECO:0000313" key="3">
    <source>
        <dbReference type="Proteomes" id="UP000061839"/>
    </source>
</evidence>
<dbReference type="RefSeq" id="WP_045073280.1">
    <property type="nucleotide sequence ID" value="NZ_CP011005.1"/>
</dbReference>
<proteinExistence type="predicted"/>
<gene>
    <name evidence="2" type="ORF">UM93_01715</name>
</gene>
<dbReference type="Gene3D" id="3.40.50.1820">
    <property type="entry name" value="alpha/beta hydrolase"/>
    <property type="match status" value="1"/>
</dbReference>